<feature type="domain" description="OmpR/PhoB-type" evidence="9">
    <location>
        <begin position="124"/>
        <end position="221"/>
    </location>
</feature>
<feature type="DNA-binding region" description="OmpR/PhoB-type" evidence="7">
    <location>
        <begin position="124"/>
        <end position="221"/>
    </location>
</feature>
<keyword evidence="11" id="KW-1185">Reference proteome</keyword>
<dbReference type="PANTHER" id="PTHR48111:SF22">
    <property type="entry name" value="REGULATOR OF RPOS"/>
    <property type="match status" value="1"/>
</dbReference>
<dbReference type="PROSITE" id="PS51755">
    <property type="entry name" value="OMPR_PHOB"/>
    <property type="match status" value="1"/>
</dbReference>
<dbReference type="SUPFAM" id="SSF46894">
    <property type="entry name" value="C-terminal effector domain of the bipartite response regulators"/>
    <property type="match status" value="1"/>
</dbReference>
<keyword evidence="4 7" id="KW-0238">DNA-binding</keyword>
<dbReference type="CDD" id="cd00383">
    <property type="entry name" value="trans_reg_C"/>
    <property type="match status" value="1"/>
</dbReference>
<organism evidence="10 11">
    <name type="scientific">Rheinheimera tilapiae</name>
    <dbReference type="NCBI Taxonomy" id="875043"/>
    <lineage>
        <taxon>Bacteria</taxon>
        <taxon>Pseudomonadati</taxon>
        <taxon>Pseudomonadota</taxon>
        <taxon>Gammaproteobacteria</taxon>
        <taxon>Chromatiales</taxon>
        <taxon>Chromatiaceae</taxon>
        <taxon>Rheinheimera</taxon>
    </lineage>
</organism>
<dbReference type="Gene3D" id="3.40.50.2300">
    <property type="match status" value="1"/>
</dbReference>
<dbReference type="InterPro" id="IPR001867">
    <property type="entry name" value="OmpR/PhoB-type_DNA-bd"/>
</dbReference>
<dbReference type="SMART" id="SM00448">
    <property type="entry name" value="REC"/>
    <property type="match status" value="1"/>
</dbReference>
<evidence type="ECO:0000256" key="4">
    <source>
        <dbReference type="ARBA" id="ARBA00023125"/>
    </source>
</evidence>
<dbReference type="InterPro" id="IPR036388">
    <property type="entry name" value="WH-like_DNA-bd_sf"/>
</dbReference>
<keyword evidence="2" id="KW-0902">Two-component regulatory system</keyword>
<evidence type="ECO:0000313" key="11">
    <source>
        <dbReference type="Proteomes" id="UP001589813"/>
    </source>
</evidence>
<evidence type="ECO:0000256" key="3">
    <source>
        <dbReference type="ARBA" id="ARBA00023015"/>
    </source>
</evidence>
<dbReference type="CDD" id="cd17574">
    <property type="entry name" value="REC_OmpR"/>
    <property type="match status" value="1"/>
</dbReference>
<evidence type="ECO:0000259" key="9">
    <source>
        <dbReference type="PROSITE" id="PS51755"/>
    </source>
</evidence>
<dbReference type="SMART" id="SM00862">
    <property type="entry name" value="Trans_reg_C"/>
    <property type="match status" value="1"/>
</dbReference>
<evidence type="ECO:0000256" key="2">
    <source>
        <dbReference type="ARBA" id="ARBA00023012"/>
    </source>
</evidence>
<keyword evidence="3" id="KW-0805">Transcription regulation</keyword>
<evidence type="ECO:0000256" key="1">
    <source>
        <dbReference type="ARBA" id="ARBA00022553"/>
    </source>
</evidence>
<dbReference type="PROSITE" id="PS50110">
    <property type="entry name" value="RESPONSE_REGULATORY"/>
    <property type="match status" value="1"/>
</dbReference>
<dbReference type="RefSeq" id="WP_377245737.1">
    <property type="nucleotide sequence ID" value="NZ_JBHLXP010000003.1"/>
</dbReference>
<dbReference type="Pfam" id="PF00486">
    <property type="entry name" value="Trans_reg_C"/>
    <property type="match status" value="1"/>
</dbReference>
<evidence type="ECO:0000256" key="7">
    <source>
        <dbReference type="PROSITE-ProRule" id="PRU01091"/>
    </source>
</evidence>
<sequence>MRILLIEDEPALARNIVDYLQLCGHQTDYAADGQQGLQLALQQHFDVILLDLMLPRLDGLSLCRQLRQQASRHTPVLMLTARDTLDDKVQGFHAGADDYLTKPFALAELGLRCQALARRTQPQDYCLSIGPLTLDRRAHQAWRDDQLLQLHPLGFQILQLLAEAYPALLSRQQLSERLWPDDAPDSDALRSHIYLLRQQLDKPFANALLHTVHGVGFVLRLPETLP</sequence>
<keyword evidence="5" id="KW-0804">Transcription</keyword>
<reference evidence="10 11" key="1">
    <citation type="submission" date="2024-09" db="EMBL/GenBank/DDBJ databases">
        <authorList>
            <person name="Sun Q."/>
            <person name="Mori K."/>
        </authorList>
    </citation>
    <scope>NUCLEOTIDE SEQUENCE [LARGE SCALE GENOMIC DNA]</scope>
    <source>
        <strain evidence="10 11">KCTC 23315</strain>
    </source>
</reference>
<feature type="modified residue" description="4-aspartylphosphate" evidence="6">
    <location>
        <position position="51"/>
    </location>
</feature>
<dbReference type="InterPro" id="IPR001789">
    <property type="entry name" value="Sig_transdc_resp-reg_receiver"/>
</dbReference>
<protein>
    <submittedName>
        <fullName evidence="10">Response regulator transcription factor</fullName>
    </submittedName>
</protein>
<accession>A0ABV6BHM2</accession>
<name>A0ABV6BHM2_9GAMM</name>
<dbReference type="EMBL" id="JBHLXP010000003">
    <property type="protein sequence ID" value="MFC0049582.1"/>
    <property type="molecule type" value="Genomic_DNA"/>
</dbReference>
<evidence type="ECO:0000256" key="6">
    <source>
        <dbReference type="PROSITE-ProRule" id="PRU00169"/>
    </source>
</evidence>
<evidence type="ECO:0000259" key="8">
    <source>
        <dbReference type="PROSITE" id="PS50110"/>
    </source>
</evidence>
<dbReference type="PANTHER" id="PTHR48111">
    <property type="entry name" value="REGULATOR OF RPOS"/>
    <property type="match status" value="1"/>
</dbReference>
<evidence type="ECO:0000313" key="10">
    <source>
        <dbReference type="EMBL" id="MFC0049582.1"/>
    </source>
</evidence>
<gene>
    <name evidence="10" type="ORF">ACFFJP_14895</name>
</gene>
<dbReference type="InterPro" id="IPR039420">
    <property type="entry name" value="WalR-like"/>
</dbReference>
<dbReference type="Pfam" id="PF00072">
    <property type="entry name" value="Response_reg"/>
    <property type="match status" value="1"/>
</dbReference>
<dbReference type="InterPro" id="IPR011006">
    <property type="entry name" value="CheY-like_superfamily"/>
</dbReference>
<keyword evidence="1 6" id="KW-0597">Phosphoprotein</keyword>
<dbReference type="Proteomes" id="UP001589813">
    <property type="component" value="Unassembled WGS sequence"/>
</dbReference>
<evidence type="ECO:0000256" key="5">
    <source>
        <dbReference type="ARBA" id="ARBA00023163"/>
    </source>
</evidence>
<dbReference type="SUPFAM" id="SSF52172">
    <property type="entry name" value="CheY-like"/>
    <property type="match status" value="1"/>
</dbReference>
<feature type="domain" description="Response regulatory" evidence="8">
    <location>
        <begin position="2"/>
        <end position="117"/>
    </location>
</feature>
<comment type="caution">
    <text evidence="10">The sequence shown here is derived from an EMBL/GenBank/DDBJ whole genome shotgun (WGS) entry which is preliminary data.</text>
</comment>
<dbReference type="Gene3D" id="6.10.250.690">
    <property type="match status" value="1"/>
</dbReference>
<dbReference type="InterPro" id="IPR016032">
    <property type="entry name" value="Sig_transdc_resp-reg_C-effctor"/>
</dbReference>
<dbReference type="Gene3D" id="1.10.10.10">
    <property type="entry name" value="Winged helix-like DNA-binding domain superfamily/Winged helix DNA-binding domain"/>
    <property type="match status" value="1"/>
</dbReference>
<proteinExistence type="predicted"/>